<protein>
    <submittedName>
        <fullName evidence="2">Uncharacterized protein</fullName>
    </submittedName>
</protein>
<dbReference type="WBParaSite" id="sdigi.contig27.g2118.t1">
    <property type="protein sequence ID" value="sdigi.contig27.g2118.t1"/>
    <property type="gene ID" value="sdigi.contig27.g2118"/>
</dbReference>
<evidence type="ECO:0000313" key="1">
    <source>
        <dbReference type="Proteomes" id="UP000887581"/>
    </source>
</evidence>
<dbReference type="AlphaFoldDB" id="A0A915PN96"/>
<name>A0A915PN96_9BILA</name>
<evidence type="ECO:0000313" key="2">
    <source>
        <dbReference type="WBParaSite" id="sdigi.contig27.g2118.t1"/>
    </source>
</evidence>
<proteinExistence type="predicted"/>
<keyword evidence="1" id="KW-1185">Reference proteome</keyword>
<accession>A0A915PN96</accession>
<organism evidence="1 2">
    <name type="scientific">Setaria digitata</name>
    <dbReference type="NCBI Taxonomy" id="48799"/>
    <lineage>
        <taxon>Eukaryota</taxon>
        <taxon>Metazoa</taxon>
        <taxon>Ecdysozoa</taxon>
        <taxon>Nematoda</taxon>
        <taxon>Chromadorea</taxon>
        <taxon>Rhabditida</taxon>
        <taxon>Spirurina</taxon>
        <taxon>Spiruromorpha</taxon>
        <taxon>Filarioidea</taxon>
        <taxon>Setariidae</taxon>
        <taxon>Setaria</taxon>
    </lineage>
</organism>
<reference evidence="2" key="1">
    <citation type="submission" date="2022-11" db="UniProtKB">
        <authorList>
            <consortium name="WormBaseParasite"/>
        </authorList>
    </citation>
    <scope>IDENTIFICATION</scope>
</reference>
<sequence>MQQKGKCFRTIFESFHSPSCLNPILQKRLPSPPLSQKPAGPRTLGIHAASAPILAACQFAIFCSLAWDLPSGFILLVKEGTKGQGSG</sequence>
<dbReference type="Proteomes" id="UP000887581">
    <property type="component" value="Unplaced"/>
</dbReference>